<evidence type="ECO:0000256" key="3">
    <source>
        <dbReference type="ARBA" id="ARBA00030757"/>
    </source>
</evidence>
<proteinExistence type="inferred from homology"/>
<gene>
    <name evidence="4" type="ORF">SAMN04487926_111190</name>
</gene>
<dbReference type="AlphaFoldDB" id="A0A7Z7BB90"/>
<comment type="similarity">
    <text evidence="1">Belongs to the methyltransferase superfamily. L-isoaspartyl/D-aspartyl protein methyltransferase family.</text>
</comment>
<protein>
    <recommendedName>
        <fullName evidence="2">Protein-L-isoaspartate O-methyltransferase</fullName>
    </recommendedName>
    <alternativeName>
        <fullName evidence="3">Protein L-isoaspartyl methyltransferase</fullName>
    </alternativeName>
</protein>
<dbReference type="Pfam" id="PF01135">
    <property type="entry name" value="PCMT"/>
    <property type="match status" value="1"/>
</dbReference>
<name>A0A7Z7BB90_9BURK</name>
<dbReference type="SUPFAM" id="SSF53335">
    <property type="entry name" value="S-adenosyl-L-methionine-dependent methyltransferases"/>
    <property type="match status" value="1"/>
</dbReference>
<evidence type="ECO:0000313" key="4">
    <source>
        <dbReference type="EMBL" id="SDI06187.1"/>
    </source>
</evidence>
<reference evidence="4" key="1">
    <citation type="submission" date="2016-10" db="EMBL/GenBank/DDBJ databases">
        <authorList>
            <person name="Varghese N."/>
            <person name="Submissions S."/>
        </authorList>
    </citation>
    <scope>NUCLEOTIDE SEQUENCE [LARGE SCALE GENOMIC DNA]</scope>
    <source>
        <strain evidence="4">YR281</strain>
    </source>
</reference>
<evidence type="ECO:0000256" key="2">
    <source>
        <dbReference type="ARBA" id="ARBA00013346"/>
    </source>
</evidence>
<dbReference type="GO" id="GO:0032259">
    <property type="term" value="P:methylation"/>
    <property type="evidence" value="ECO:0007669"/>
    <property type="project" value="UniProtKB-KW"/>
</dbReference>
<dbReference type="CDD" id="cd02440">
    <property type="entry name" value="AdoMet_MTases"/>
    <property type="match status" value="1"/>
</dbReference>
<dbReference type="Proteomes" id="UP000198900">
    <property type="component" value="Unassembled WGS sequence"/>
</dbReference>
<dbReference type="GO" id="GO:0004719">
    <property type="term" value="F:protein-L-isoaspartate (D-aspartate) O-methyltransferase activity"/>
    <property type="evidence" value="ECO:0007669"/>
    <property type="project" value="InterPro"/>
</dbReference>
<evidence type="ECO:0000313" key="5">
    <source>
        <dbReference type="Proteomes" id="UP000198900"/>
    </source>
</evidence>
<dbReference type="EMBL" id="FNDI01000011">
    <property type="protein sequence ID" value="SDI06187.1"/>
    <property type="molecule type" value="Genomic_DNA"/>
</dbReference>
<sequence length="238" mass="26235">MEAVVPQYTRCPRLNHTAELIMNIEQARFNMIEQQIRPWEVLDQDVLNLLSIVKRENFVPAAYRVLAFVDFEIPLPAGQHMLAPRIEARVLQELAVKKHETVLEIGAGSGYMAALLAHRAQHVLTVDIEAELAELAKANLAANGVLNAEVATGDGARGWGAAAPYDVICVSGGLPVLPQEILEHLKVGGRLAAFVGTAPVMKAQIITRVDEKQFRIADVFETYVEPLQNAMHAPRFKF</sequence>
<dbReference type="Gene3D" id="3.40.50.150">
    <property type="entry name" value="Vaccinia Virus protein VP39"/>
    <property type="match status" value="1"/>
</dbReference>
<accession>A0A7Z7BB90</accession>
<organism evidence="4 5">
    <name type="scientific">Paraburkholderia steynii</name>
    <dbReference type="NCBI Taxonomy" id="1245441"/>
    <lineage>
        <taxon>Bacteria</taxon>
        <taxon>Pseudomonadati</taxon>
        <taxon>Pseudomonadota</taxon>
        <taxon>Betaproteobacteria</taxon>
        <taxon>Burkholderiales</taxon>
        <taxon>Burkholderiaceae</taxon>
        <taxon>Paraburkholderia</taxon>
    </lineage>
</organism>
<dbReference type="PANTHER" id="PTHR11579">
    <property type="entry name" value="PROTEIN-L-ISOASPARTATE O-METHYLTRANSFERASE"/>
    <property type="match status" value="1"/>
</dbReference>
<dbReference type="InterPro" id="IPR029063">
    <property type="entry name" value="SAM-dependent_MTases_sf"/>
</dbReference>
<dbReference type="GO" id="GO:0005737">
    <property type="term" value="C:cytoplasm"/>
    <property type="evidence" value="ECO:0007669"/>
    <property type="project" value="TreeGrafter"/>
</dbReference>
<comment type="caution">
    <text evidence="4">The sequence shown here is derived from an EMBL/GenBank/DDBJ whole genome shotgun (WGS) entry which is preliminary data.</text>
</comment>
<dbReference type="PANTHER" id="PTHR11579:SF18">
    <property type="entry name" value="PROTEIN-L-ISOASPARTATE O-METHYLTRANSFERASE"/>
    <property type="match status" value="1"/>
</dbReference>
<dbReference type="InterPro" id="IPR000682">
    <property type="entry name" value="PCMT"/>
</dbReference>
<keyword evidence="5" id="KW-1185">Reference proteome</keyword>
<evidence type="ECO:0000256" key="1">
    <source>
        <dbReference type="ARBA" id="ARBA00005369"/>
    </source>
</evidence>
<dbReference type="PROSITE" id="PS01279">
    <property type="entry name" value="PCMT"/>
    <property type="match status" value="1"/>
</dbReference>